<reference evidence="1" key="2">
    <citation type="submission" date="2019-04" db="EMBL/GenBank/DDBJ databases">
        <authorList>
            <person name="Howe K."/>
            <person name="Paulini M."/>
            <person name="Williams G."/>
        </authorList>
    </citation>
    <scope>NUCLEOTIDE SEQUENCE [LARGE SCALE GENOMIC DNA]</scope>
    <source>
        <strain evidence="1">FR3</strain>
    </source>
</reference>
<proteinExistence type="predicted"/>
<dbReference type="WBParaSite" id="Bm17869.1">
    <property type="protein sequence ID" value="Bm17869.1"/>
    <property type="gene ID" value="WBGene00269011"/>
</dbReference>
<accession>A0A5S6PET3</accession>
<dbReference type="AlphaFoldDB" id="A0A4E9EPE2"/>
<evidence type="ECO:0000313" key="3">
    <source>
        <dbReference type="WBParaSite" id="Bm17869.1"/>
    </source>
</evidence>
<dbReference type="Proteomes" id="UP000006672">
    <property type="component" value="Unassembled WGS sequence"/>
</dbReference>
<dbReference type="RefSeq" id="XP_042929007.1">
    <property type="nucleotide sequence ID" value="XM_043073073.1"/>
</dbReference>
<organism evidence="1">
    <name type="scientific">Brugia malayi</name>
    <name type="common">Filarial nematode worm</name>
    <dbReference type="NCBI Taxonomy" id="6279"/>
    <lineage>
        <taxon>Eukaryota</taxon>
        <taxon>Metazoa</taxon>
        <taxon>Ecdysozoa</taxon>
        <taxon>Nematoda</taxon>
        <taxon>Chromadorea</taxon>
        <taxon>Rhabditida</taxon>
        <taxon>Spirurina</taxon>
        <taxon>Spiruromorpha</taxon>
        <taxon>Filarioidea</taxon>
        <taxon>Onchocercidae</taxon>
        <taxon>Brugia</taxon>
    </lineage>
</organism>
<dbReference type="GeneID" id="66059043"/>
<reference evidence="2" key="1">
    <citation type="journal article" date="2007" name="Science">
        <title>Draft genome of the filarial nematode parasite Brugia malayi.</title>
        <authorList>
            <person name="Ghedin E."/>
            <person name="Wang S."/>
            <person name="Spiro D."/>
            <person name="Caler E."/>
            <person name="Zhao Q."/>
            <person name="Crabtree J."/>
            <person name="Allen J.E."/>
            <person name="Delcher A.L."/>
            <person name="Guiliano D.B."/>
            <person name="Miranda-Saavedra D."/>
            <person name="Angiuoli S.V."/>
            <person name="Creasy T."/>
            <person name="Amedeo P."/>
            <person name="Haas B."/>
            <person name="El-Sayed N.M."/>
            <person name="Wortman J.R."/>
            <person name="Feldblyum T."/>
            <person name="Tallon L."/>
            <person name="Schatz M."/>
            <person name="Shumway M."/>
            <person name="Koo H."/>
            <person name="Salzberg S.L."/>
            <person name="Schobel S."/>
            <person name="Pertea M."/>
            <person name="Pop M."/>
            <person name="White O."/>
            <person name="Barton G.J."/>
            <person name="Carlow C.K."/>
            <person name="Crawford M.J."/>
            <person name="Daub J."/>
            <person name="Dimmic M.W."/>
            <person name="Estes C.F."/>
            <person name="Foster J.M."/>
            <person name="Ganatra M."/>
            <person name="Gregory W.F."/>
            <person name="Johnson N.M."/>
            <person name="Jin J."/>
            <person name="Komuniecki R."/>
            <person name="Korf I."/>
            <person name="Kumar S."/>
            <person name="Laney S."/>
            <person name="Li B.W."/>
            <person name="Li W."/>
            <person name="Lindblom T.H."/>
            <person name="Lustigman S."/>
            <person name="Ma D."/>
            <person name="Maina C.V."/>
            <person name="Martin D.M."/>
            <person name="McCarter J.P."/>
            <person name="McReynolds L."/>
            <person name="Mitreva M."/>
            <person name="Nutman T.B."/>
            <person name="Parkinson J."/>
            <person name="Peregrin-Alvarez J.M."/>
            <person name="Poole C."/>
            <person name="Ren Q."/>
            <person name="Saunders L."/>
            <person name="Sluder A.E."/>
            <person name="Smith K."/>
            <person name="Stanke M."/>
            <person name="Unnasch T.R."/>
            <person name="Ware J."/>
            <person name="Wei A.D."/>
            <person name="Weil G."/>
            <person name="Williams D.J."/>
            <person name="Zhang Y."/>
            <person name="Williams S.A."/>
            <person name="Fraser-Liggett C."/>
            <person name="Slatko B."/>
            <person name="Blaxter M.L."/>
            <person name="Scott A.L."/>
        </authorList>
    </citation>
    <scope>NUCLEOTIDE SEQUENCE</scope>
    <source>
        <strain evidence="2">FR3</strain>
    </source>
</reference>
<dbReference type="EMBL" id="CAAKNF010000196">
    <property type="protein sequence ID" value="VIO85770.1"/>
    <property type="molecule type" value="Genomic_DNA"/>
</dbReference>
<dbReference type="KEGG" id="bmy:BM_BM17869"/>
<gene>
    <name evidence="1 3" type="primary">Bm17869</name>
    <name evidence="1" type="ORF">BM_BM17869</name>
</gene>
<accession>A0A4E9EPE2</accession>
<reference evidence="3" key="3">
    <citation type="submission" date="2019-12" db="UniProtKB">
        <authorList>
            <consortium name="WormBaseParasite"/>
        </authorList>
    </citation>
    <scope>IDENTIFICATION</scope>
</reference>
<dbReference type="CTD" id="66059043"/>
<sequence>MEFVVKRQDASPKDRTRSSTFECMRIAYDHPRCLPILPDGKFSLQTSAYLCRSNVSNASKMEF</sequence>
<protein>
    <submittedName>
        <fullName evidence="1 3">Uncharacterized protein</fullName>
    </submittedName>
</protein>
<evidence type="ECO:0000313" key="1">
    <source>
        <dbReference type="EMBL" id="VIO85770.1"/>
    </source>
</evidence>
<name>A0A4E9EPE2_BRUMA</name>
<evidence type="ECO:0000313" key="2">
    <source>
        <dbReference type="Proteomes" id="UP000006672"/>
    </source>
</evidence>
<keyword evidence="2" id="KW-1185">Reference proteome</keyword>